<dbReference type="Gene3D" id="3.90.550.10">
    <property type="entry name" value="Spore Coat Polysaccharide Biosynthesis Protein SpsA, Chain A"/>
    <property type="match status" value="1"/>
</dbReference>
<dbReference type="SUPFAM" id="SSF53448">
    <property type="entry name" value="Nucleotide-diphospho-sugar transferases"/>
    <property type="match status" value="1"/>
</dbReference>
<dbReference type="Proteomes" id="UP000555448">
    <property type="component" value="Unassembled WGS sequence"/>
</dbReference>
<comment type="caution">
    <text evidence="2">The sequence shown here is derived from an EMBL/GenBank/DDBJ whole genome shotgun (WGS) entry which is preliminary data.</text>
</comment>
<dbReference type="PANTHER" id="PTHR43179:SF7">
    <property type="entry name" value="RHAMNOSYLTRANSFERASE WBBL"/>
    <property type="match status" value="1"/>
</dbReference>
<dbReference type="RefSeq" id="WP_312857128.1">
    <property type="nucleotide sequence ID" value="NZ_JACHLR010000025.1"/>
</dbReference>
<dbReference type="GO" id="GO:0016740">
    <property type="term" value="F:transferase activity"/>
    <property type="evidence" value="ECO:0007669"/>
    <property type="project" value="UniProtKB-KW"/>
</dbReference>
<keyword evidence="2" id="KW-0808">Transferase</keyword>
<dbReference type="InterPro" id="IPR001173">
    <property type="entry name" value="Glyco_trans_2-like"/>
</dbReference>
<evidence type="ECO:0000313" key="3">
    <source>
        <dbReference type="Proteomes" id="UP000555448"/>
    </source>
</evidence>
<proteinExistence type="predicted"/>
<accession>A0A7W7KDW1</accession>
<reference evidence="2 3" key="1">
    <citation type="submission" date="2020-08" db="EMBL/GenBank/DDBJ databases">
        <title>Functional genomics of gut bacteria from endangered species of beetles.</title>
        <authorList>
            <person name="Carlos-Shanley C."/>
        </authorList>
    </citation>
    <scope>NUCLEOTIDE SEQUENCE [LARGE SCALE GENOMIC DNA]</scope>
    <source>
        <strain evidence="2 3">S00245</strain>
    </source>
</reference>
<keyword evidence="3" id="KW-1185">Reference proteome</keyword>
<feature type="domain" description="Glycosyltransferase 2-like" evidence="1">
    <location>
        <begin position="285"/>
        <end position="404"/>
    </location>
</feature>
<dbReference type="EMBL" id="JACHLR010000025">
    <property type="protein sequence ID" value="MBB4860596.1"/>
    <property type="molecule type" value="Genomic_DNA"/>
</dbReference>
<dbReference type="CDD" id="cd04186">
    <property type="entry name" value="GT_2_like_c"/>
    <property type="match status" value="1"/>
</dbReference>
<gene>
    <name evidence="2" type="ORF">HNO88_003940</name>
</gene>
<evidence type="ECO:0000313" key="2">
    <source>
        <dbReference type="EMBL" id="MBB4860596.1"/>
    </source>
</evidence>
<dbReference type="InterPro" id="IPR029044">
    <property type="entry name" value="Nucleotide-diphossugar_trans"/>
</dbReference>
<dbReference type="AlphaFoldDB" id="A0A7W7KDW1"/>
<evidence type="ECO:0000259" key="1">
    <source>
        <dbReference type="Pfam" id="PF00535"/>
    </source>
</evidence>
<dbReference type="PANTHER" id="PTHR43179">
    <property type="entry name" value="RHAMNOSYLTRANSFERASE WBBL"/>
    <property type="match status" value="1"/>
</dbReference>
<sequence length="553" mass="60623">MRIGIPMDLSRKSVPPEPRPVGWAGNAWITLRVHYDAFRYAPRPYLLAAWWRFRRKRVRARAHFAPLLAASPLAYHMWMRSEEPVGVEDADGPPILALVDPGDDTGAHGQARLAATLRSLAAEQVPSLTIGTAEAPTLADAVPLIPWQETPLLMPIAAGDVLAPGAASAYRQTAAATQARVIYADDDLMNAKGHRHTPHFKPGWNAELLRHFDYLTGSCIVRADARDLEETSGPAWAKRLVERVVQAPGSAAPLHVPKILHHRASRPLPRVAAALPSEGPLPLVSVIVPTRNRVDLLRTCLDGLARTEYPEVEVIVVDNGSDDPATLAYLDALEPARHRVLRRPGPFNFSTLNNQAVAQARGALLCLLNNDIEVLAPDWLAIMARQSLREDIGAVGARLLYPDGRIQHAGVVLGVGGGAAHAHRLLRPDEKGYFRRHALPQFVSAVTAACLVVQRERFEAVGGLDEKNFAVAFNDVDLCMRLNARGWQSLYEPRATLVHHESVSRGLDRDPVGAARFAGEMAALQATYGTLECVDPFHHPQLNRFSERFALRL</sequence>
<dbReference type="Pfam" id="PF00535">
    <property type="entry name" value="Glycos_transf_2"/>
    <property type="match status" value="1"/>
</dbReference>
<protein>
    <submittedName>
        <fullName evidence="2">GT2 family glycosyltransferase</fullName>
    </submittedName>
</protein>
<organism evidence="2 3">
    <name type="scientific">Novosphingobium chloroacetimidivorans</name>
    <dbReference type="NCBI Taxonomy" id="1428314"/>
    <lineage>
        <taxon>Bacteria</taxon>
        <taxon>Pseudomonadati</taxon>
        <taxon>Pseudomonadota</taxon>
        <taxon>Alphaproteobacteria</taxon>
        <taxon>Sphingomonadales</taxon>
        <taxon>Sphingomonadaceae</taxon>
        <taxon>Novosphingobium</taxon>
    </lineage>
</organism>
<name>A0A7W7KDW1_9SPHN</name>